<dbReference type="GO" id="GO:0008278">
    <property type="term" value="C:cohesin complex"/>
    <property type="evidence" value="ECO:0007669"/>
    <property type="project" value="TreeGrafter"/>
</dbReference>
<dbReference type="EMBL" id="JAACJN010000002">
    <property type="protein sequence ID" value="KAF5393411.1"/>
    <property type="molecule type" value="Genomic_DNA"/>
</dbReference>
<evidence type="ECO:0000256" key="2">
    <source>
        <dbReference type="SAM" id="MobiDB-lite"/>
    </source>
</evidence>
<dbReference type="InterPro" id="IPR011989">
    <property type="entry name" value="ARM-like"/>
</dbReference>
<feature type="compositionally biased region" description="Polar residues" evidence="2">
    <location>
        <begin position="22"/>
        <end position="32"/>
    </location>
</feature>
<feature type="region of interest" description="Disordered" evidence="2">
    <location>
        <begin position="690"/>
        <end position="747"/>
    </location>
</feature>
<feature type="coiled-coil region" evidence="1">
    <location>
        <begin position="327"/>
        <end position="354"/>
    </location>
</feature>
<keyword evidence="1" id="KW-0175">Coiled coil</keyword>
<dbReference type="Proteomes" id="UP000518752">
    <property type="component" value="Unassembled WGS sequence"/>
</dbReference>
<feature type="domain" description="SCD" evidence="3">
    <location>
        <begin position="382"/>
        <end position="481"/>
    </location>
</feature>
<dbReference type="GO" id="GO:0003682">
    <property type="term" value="F:chromatin binding"/>
    <property type="evidence" value="ECO:0007669"/>
    <property type="project" value="TreeGrafter"/>
</dbReference>
<dbReference type="InterPro" id="IPR020839">
    <property type="entry name" value="SCD"/>
</dbReference>
<name>A0A8H5MH31_9AGAR</name>
<feature type="compositionally biased region" description="Basic residues" evidence="2">
    <location>
        <begin position="701"/>
        <end position="714"/>
    </location>
</feature>
<dbReference type="Pfam" id="PF21581">
    <property type="entry name" value="SCD"/>
    <property type="match status" value="1"/>
</dbReference>
<feature type="compositionally biased region" description="Acidic residues" evidence="2">
    <location>
        <begin position="723"/>
        <end position="737"/>
    </location>
</feature>
<evidence type="ECO:0000256" key="1">
    <source>
        <dbReference type="SAM" id="Coils"/>
    </source>
</evidence>
<accession>A0A8H5MH31</accession>
<gene>
    <name evidence="4" type="ORF">D9757_000756</name>
</gene>
<evidence type="ECO:0000313" key="4">
    <source>
        <dbReference type="EMBL" id="KAF5393411.1"/>
    </source>
</evidence>
<sequence length="1545" mass="172103">MSSNSSPTAPRRSQRDKKQARPITTFTEPTATSRKRKHAETDSEEPAPINGLATKYREGDGEDTEVSQDDEDENEKKPTKRTKNQSVKKLGATASATRKPRKPRVPKDSLAMKSNKRATNARSAPFDPAAFTKSTNISSDNPLFNAVINPNAALQGIIEDFLESLNQDENRALAELMNMIFRCCACNETIDGDTAVDYDGVVDRLEDLTEEVKKTTSPAGTYPLISKAPPFHNPRSKSSFRANLSDFFSRLINSAALLGSLYDSPLVWLVPMTQSQLRAIRHTTTVVALEVEAALCQVAKEVEKEVELTGRMKEGERKRARTKSIAGSSAKNKEKELQAKLKEIKARQDTLLELIKESADRSARSLASTQVDYLPLYTFSVFIHRYRDLDPIIRAECISSLSSFFEILPSHFCTNSDYFRYVGWVLSDEASTVRLAAIRALQVVYEGAGAGNSSKKKDGSGVILPTLRHFTTRFLPRMLQISRFDVDIGVRVAIMHVLGCVDELALLPEQDRIRLGTLVFSDEPRIRKAVARFVTGALDEWVQEKISAIDVQPSNQAIKGRSRGRGSAGTAGRSTSVKDVDSDKIGIKALVHLLVKWGNVLDRERRKDPNNEGNGEEEEETGTAEVSLIDGDTSAGEARGIAPTLLTAVKKSEAVTRGRIGLAVEALWDEIDVVRDWEGMLDMLVLDHSASGENDSSNKVRSARTAKKSAKKRRGAELPVNGDAEEHEGSGDDDDDNTSTSTRVDSSWRLTETEEGALLEALVASLRKTKKHDETTSEPITQSLIEALPRLFIKYQTDENRIIDVLTLPTLMNLEVYLEMRETNAYISLWSDVAKQFLTHTSSYVIATAVQTMISHLLANTAMSNINSEQILELEDELSISLRDTVAGPMSPTSSPAGRDIEICLLTEDEALTLTSAIHRLRTLAQHRDMTFWMEEDEGGKRSSAWDILSAISERARLSLEGESEMLVQCLQLMALHIMWKSRRLLCGAGVDSSPEEAKDREDLLDQRNIVLDKFVEFAVGTQVQGNGIVESVKRTAFKNLLNLHVLFSSIIENSNDEGANDSLVMDDEVQWRCAGFIQAEVLRYAEIYIEDARSETDDDEDEDEDDANDEDVDHENRNSKKKTKSKHDADPEEEDHEAKPDSRSHLELEYVFIDVISTFLRAIRVGVIQVRHGDVLLAHFGRLGSAFDACTKVVVDVLKDQGFSDDNGQLVVRVTAQTMKEAFNVFKKTKSNDESSLVAVAKLLSSCFVIRGSQLTILRRLESRDIVEIHTTLITWITKQIGSHLKSTNQDRRTALIFFRALVPLVVNVQGRDALKIKAHLDQSWVHAKIEPGITKMWEPLRAYERRLGKAMGKDKSSLPKGARKQKKDRHGVSTDTEESEVEKPVDDDQEIQVVENARSPPPRPRPRLHRAAATKNLPAPPNSDTEADAATPEIWKHPATVYKSKSILSPGKTPSQPPDSNPPSSVNTGKRPRTDENEDDQDLEDARFPSHKRTRRDDKETSEPSEDFVPNTNEDGPSLRAVSEAREMTPAADIQIRRKRVRH</sequence>
<protein>
    <recommendedName>
        <fullName evidence="3">SCD domain-containing protein</fullName>
    </recommendedName>
</protein>
<dbReference type="Gene3D" id="1.25.10.10">
    <property type="entry name" value="Leucine-rich Repeat Variant"/>
    <property type="match status" value="1"/>
</dbReference>
<feature type="region of interest" description="Disordered" evidence="2">
    <location>
        <begin position="557"/>
        <end position="577"/>
    </location>
</feature>
<dbReference type="GO" id="GO:0000785">
    <property type="term" value="C:chromatin"/>
    <property type="evidence" value="ECO:0007669"/>
    <property type="project" value="TreeGrafter"/>
</dbReference>
<dbReference type="InterPro" id="IPR016024">
    <property type="entry name" value="ARM-type_fold"/>
</dbReference>
<dbReference type="PANTHER" id="PTHR11199">
    <property type="entry name" value="STROMAL ANTIGEN"/>
    <property type="match status" value="1"/>
</dbReference>
<feature type="compositionally biased region" description="Polar residues" evidence="2">
    <location>
        <begin position="691"/>
        <end position="700"/>
    </location>
</feature>
<feature type="region of interest" description="Disordered" evidence="2">
    <location>
        <begin position="1094"/>
        <end position="1142"/>
    </location>
</feature>
<reference evidence="4 5" key="1">
    <citation type="journal article" date="2020" name="ISME J.">
        <title>Uncovering the hidden diversity of litter-decomposition mechanisms in mushroom-forming fungi.</title>
        <authorList>
            <person name="Floudas D."/>
            <person name="Bentzer J."/>
            <person name="Ahren D."/>
            <person name="Johansson T."/>
            <person name="Persson P."/>
            <person name="Tunlid A."/>
        </authorList>
    </citation>
    <scope>NUCLEOTIDE SEQUENCE [LARGE SCALE GENOMIC DNA]</scope>
    <source>
        <strain evidence="4 5">CBS 406.79</strain>
    </source>
</reference>
<dbReference type="PANTHER" id="PTHR11199:SF0">
    <property type="entry name" value="LD34181P-RELATED"/>
    <property type="match status" value="1"/>
</dbReference>
<dbReference type="Pfam" id="PF08514">
    <property type="entry name" value="STAG"/>
    <property type="match status" value="1"/>
</dbReference>
<feature type="compositionally biased region" description="Acidic residues" evidence="2">
    <location>
        <begin position="60"/>
        <end position="73"/>
    </location>
</feature>
<dbReference type="Pfam" id="PF24571">
    <property type="entry name" value="HEAT_SCC3-SA"/>
    <property type="match status" value="1"/>
</dbReference>
<feature type="compositionally biased region" description="Acidic residues" evidence="2">
    <location>
        <begin position="1097"/>
        <end position="1114"/>
    </location>
</feature>
<organism evidence="4 5">
    <name type="scientific">Collybiopsis confluens</name>
    <dbReference type="NCBI Taxonomy" id="2823264"/>
    <lineage>
        <taxon>Eukaryota</taxon>
        <taxon>Fungi</taxon>
        <taxon>Dikarya</taxon>
        <taxon>Basidiomycota</taxon>
        <taxon>Agaricomycotina</taxon>
        <taxon>Agaricomycetes</taxon>
        <taxon>Agaricomycetidae</taxon>
        <taxon>Agaricales</taxon>
        <taxon>Marasmiineae</taxon>
        <taxon>Omphalotaceae</taxon>
        <taxon>Collybiopsis</taxon>
    </lineage>
</organism>
<feature type="compositionally biased region" description="Low complexity" evidence="2">
    <location>
        <begin position="738"/>
        <end position="747"/>
    </location>
</feature>
<dbReference type="GO" id="GO:0005634">
    <property type="term" value="C:nucleus"/>
    <property type="evidence" value="ECO:0007669"/>
    <property type="project" value="TreeGrafter"/>
</dbReference>
<dbReference type="OrthoDB" id="498590at2759"/>
<keyword evidence="5" id="KW-1185">Reference proteome</keyword>
<dbReference type="InterPro" id="IPR013721">
    <property type="entry name" value="STAG"/>
</dbReference>
<dbReference type="GO" id="GO:0007062">
    <property type="term" value="P:sister chromatid cohesion"/>
    <property type="evidence" value="ECO:0007669"/>
    <property type="project" value="UniProtKB-ARBA"/>
</dbReference>
<dbReference type="SUPFAM" id="SSF48371">
    <property type="entry name" value="ARM repeat"/>
    <property type="match status" value="2"/>
</dbReference>
<feature type="region of interest" description="Disordered" evidence="2">
    <location>
        <begin position="1351"/>
        <end position="1545"/>
    </location>
</feature>
<dbReference type="InterPro" id="IPR039662">
    <property type="entry name" value="Cohesin_Scc3/SA"/>
</dbReference>
<dbReference type="InterPro" id="IPR056396">
    <property type="entry name" value="HEAT_SCC3-SA"/>
</dbReference>
<proteinExistence type="predicted"/>
<evidence type="ECO:0000259" key="3">
    <source>
        <dbReference type="PROSITE" id="PS51425"/>
    </source>
</evidence>
<evidence type="ECO:0000313" key="5">
    <source>
        <dbReference type="Proteomes" id="UP000518752"/>
    </source>
</evidence>
<feature type="region of interest" description="Disordered" evidence="2">
    <location>
        <begin position="604"/>
        <end position="626"/>
    </location>
</feature>
<feature type="region of interest" description="Disordered" evidence="2">
    <location>
        <begin position="1"/>
        <end position="129"/>
    </location>
</feature>
<comment type="caution">
    <text evidence="4">The sequence shown here is derived from an EMBL/GenBank/DDBJ whole genome shotgun (WGS) entry which is preliminary data.</text>
</comment>
<dbReference type="PROSITE" id="PS51425">
    <property type="entry name" value="SCD"/>
    <property type="match status" value="1"/>
</dbReference>